<accession>A0A0G2Y9H2</accession>
<dbReference type="KEGG" id="vg:80513554"/>
<reference evidence="1 2" key="1">
    <citation type="submission" date="2014-10" db="EMBL/GenBank/DDBJ databases">
        <title>Pan-genome analysis of Brazilian lineage A amoebal mimiviruses.</title>
        <authorList>
            <person name="Assis F.L."/>
            <person name="Abrahao J.S."/>
            <person name="Kroon E.G."/>
            <person name="Dornas F.P."/>
            <person name="Andrade K.R."/>
            <person name="Borato P.V.M."/>
            <person name="Pilotto M.R."/>
            <person name="Benamar S."/>
            <person name="LaScola B."/>
            <person name="Colson P."/>
        </authorList>
    </citation>
    <scope>NUCLEOTIDE SEQUENCE [LARGE SCALE GENOMIC DNA]</scope>
    <source>
        <strain evidence="1 2">Kroon</strain>
    </source>
</reference>
<sequence length="368" mass="44576">MDQNLTIQVSKDFFKILSQKINPKIKQENRRKYKLKLSVQNIFDIIIQFNDNRIMCSHSIIVEYCHVYKFLKYMISKDTNIYYSDYHKYLEYLVEKNLIREIKFFVGKFLKLILNEYKYYDIFDVLCGIKNFDLFKMTIRLLPLICLQDLLSHAIYIGSTNDKIKYIFLTFKKKIKKYFIDESNKSNERIIDIDLYQILDSCVCNNQFDHYLFFSMEYPNIINDINNDNVIENLKSKFERFFKFSRYDDELIELLIKNRIKYKENDQFIHQMLLDCHNKESIINKIKFIPVICDYVNIVEFIIRLYPENNKSKFVNSLFIRSKSVEMVELLMKNGADYKRLGYKLWNRATKDNNISMINYVENIISDR</sequence>
<dbReference type="Proteomes" id="UP000240461">
    <property type="component" value="Segment"/>
</dbReference>
<keyword evidence="2" id="KW-1185">Reference proteome</keyword>
<dbReference type="EMBL" id="KM982402">
    <property type="protein sequence ID" value="AKI79756.1"/>
    <property type="molecule type" value="Genomic_DNA"/>
</dbReference>
<evidence type="ECO:0000313" key="2">
    <source>
        <dbReference type="Proteomes" id="UP000240461"/>
    </source>
</evidence>
<evidence type="ECO:0000313" key="1">
    <source>
        <dbReference type="EMBL" id="AKI79756.1"/>
    </source>
</evidence>
<organism evidence="1 2">
    <name type="scientific">Acanthamoeba polyphaga mimivirus Kroon</name>
    <dbReference type="NCBI Taxonomy" id="3069720"/>
    <lineage>
        <taxon>Viruses</taxon>
        <taxon>Varidnaviria</taxon>
        <taxon>Bamfordvirae</taxon>
        <taxon>Nucleocytoviricota</taxon>
        <taxon>Megaviricetes</taxon>
        <taxon>Imitervirales</taxon>
        <taxon>Mimiviridae</taxon>
        <taxon>Megamimivirinae</taxon>
        <taxon>Mimivirus</taxon>
        <taxon>Mimivirus lagoaense</taxon>
    </lineage>
</organism>
<protein>
    <submittedName>
        <fullName evidence="1">Uncharacterized protein</fullName>
    </submittedName>
</protein>
<name>A0A0G2Y9H2_9VIRU</name>
<proteinExistence type="predicted"/>